<organism evidence="4 5">
    <name type="scientific">Coleophoma crateriformis</name>
    <dbReference type="NCBI Taxonomy" id="565419"/>
    <lineage>
        <taxon>Eukaryota</taxon>
        <taxon>Fungi</taxon>
        <taxon>Dikarya</taxon>
        <taxon>Ascomycota</taxon>
        <taxon>Pezizomycotina</taxon>
        <taxon>Leotiomycetes</taxon>
        <taxon>Helotiales</taxon>
        <taxon>Dermateaceae</taxon>
        <taxon>Coleophoma</taxon>
    </lineage>
</organism>
<accession>A0A3D8R391</accession>
<keyword evidence="3" id="KW-0560">Oxidoreductase</keyword>
<dbReference type="EMBL" id="PDLN01000013">
    <property type="protein sequence ID" value="RDW68428.1"/>
    <property type="molecule type" value="Genomic_DNA"/>
</dbReference>
<dbReference type="Gene3D" id="3.20.20.70">
    <property type="entry name" value="Aldolase class I"/>
    <property type="match status" value="1"/>
</dbReference>
<dbReference type="OrthoDB" id="2349068at2759"/>
<evidence type="ECO:0000256" key="3">
    <source>
        <dbReference type="ARBA" id="ARBA00023002"/>
    </source>
</evidence>
<dbReference type="CDD" id="cd04730">
    <property type="entry name" value="NPD_like"/>
    <property type="match status" value="1"/>
</dbReference>
<keyword evidence="1" id="KW-0285">Flavoprotein</keyword>
<dbReference type="PANTHER" id="PTHR32332:SF34">
    <property type="entry name" value="2-NITROPROPANE DIOXYGENASE FAMILY, PUTATIVE-RELATED"/>
    <property type="match status" value="1"/>
</dbReference>
<keyword evidence="2" id="KW-0288">FMN</keyword>
<dbReference type="SUPFAM" id="SSF51412">
    <property type="entry name" value="Inosine monophosphate dehydrogenase (IMPDH)"/>
    <property type="match status" value="1"/>
</dbReference>
<dbReference type="Pfam" id="PF03060">
    <property type="entry name" value="NMO"/>
    <property type="match status" value="1"/>
</dbReference>
<comment type="caution">
    <text evidence="4">The sequence shown here is derived from an EMBL/GenBank/DDBJ whole genome shotgun (WGS) entry which is preliminary data.</text>
</comment>
<dbReference type="GO" id="GO:0018580">
    <property type="term" value="F:nitronate monooxygenase activity"/>
    <property type="evidence" value="ECO:0007669"/>
    <property type="project" value="InterPro"/>
</dbReference>
<evidence type="ECO:0000313" key="4">
    <source>
        <dbReference type="EMBL" id="RDW68428.1"/>
    </source>
</evidence>
<dbReference type="AlphaFoldDB" id="A0A3D8R391"/>
<evidence type="ECO:0000256" key="1">
    <source>
        <dbReference type="ARBA" id="ARBA00022630"/>
    </source>
</evidence>
<reference evidence="4 5" key="1">
    <citation type="journal article" date="2018" name="IMA Fungus">
        <title>IMA Genome-F 9: Draft genome sequence of Annulohypoxylon stygium, Aspergillus mulundensis, Berkeleyomyces basicola (syn. Thielaviopsis basicola), Ceratocystis smalleyi, two Cercospora beticola strains, Coleophoma cylindrospora, Fusarium fracticaudum, Phialophora cf. hyalina, and Morchella septimelata.</title>
        <authorList>
            <person name="Wingfield B.D."/>
            <person name="Bills G.F."/>
            <person name="Dong Y."/>
            <person name="Huang W."/>
            <person name="Nel W.J."/>
            <person name="Swalarsk-Parry B.S."/>
            <person name="Vaghefi N."/>
            <person name="Wilken P.M."/>
            <person name="An Z."/>
            <person name="de Beer Z.W."/>
            <person name="De Vos L."/>
            <person name="Chen L."/>
            <person name="Duong T.A."/>
            <person name="Gao Y."/>
            <person name="Hammerbacher A."/>
            <person name="Kikkert J.R."/>
            <person name="Li Y."/>
            <person name="Li H."/>
            <person name="Li K."/>
            <person name="Li Q."/>
            <person name="Liu X."/>
            <person name="Ma X."/>
            <person name="Naidoo K."/>
            <person name="Pethybridge S.J."/>
            <person name="Sun J."/>
            <person name="Steenkamp E.T."/>
            <person name="van der Nest M.A."/>
            <person name="van Wyk S."/>
            <person name="Wingfield M.J."/>
            <person name="Xiong C."/>
            <person name="Yue Q."/>
            <person name="Zhang X."/>
        </authorList>
    </citation>
    <scope>NUCLEOTIDE SEQUENCE [LARGE SCALE GENOMIC DNA]</scope>
    <source>
        <strain evidence="4 5">BP5796</strain>
    </source>
</reference>
<evidence type="ECO:0000313" key="5">
    <source>
        <dbReference type="Proteomes" id="UP000256328"/>
    </source>
</evidence>
<proteinExistence type="predicted"/>
<dbReference type="Proteomes" id="UP000256328">
    <property type="component" value="Unassembled WGS sequence"/>
</dbReference>
<keyword evidence="5" id="KW-1185">Reference proteome</keyword>
<dbReference type="PANTHER" id="PTHR32332">
    <property type="entry name" value="2-NITROPROPANE DIOXYGENASE"/>
    <property type="match status" value="1"/>
</dbReference>
<name>A0A3D8R391_9HELO</name>
<evidence type="ECO:0000256" key="2">
    <source>
        <dbReference type="ARBA" id="ARBA00022643"/>
    </source>
</evidence>
<dbReference type="InterPro" id="IPR013785">
    <property type="entry name" value="Aldolase_TIM"/>
</dbReference>
<gene>
    <name evidence="4" type="ORF">BP5796_09085</name>
</gene>
<protein>
    <submittedName>
        <fullName evidence="4">Uncharacterized protein</fullName>
    </submittedName>
</protein>
<sequence>MNHSTLLKSHYPWTSTPLIAAAPMRLIATTALAVSVSQSGGLGFLGIGTDSSVLAGLLSSCTSSLSQAPPIPNVPQGILPIGIGFIVWGASLSEAVEAVEASPLKPAAIWLFAARQLSELEEWTTALRQASAGKSKIWIQVGTVAMATEIAAACSPDVLVIQGSDAGGHGLAQSSSIISLLPECADELSRQGFGDIPLIATGGIMDARGVAAALVLGASGATLGTRFLASPEAEIRDGYRAAVIKAGDGGVSTARTSVYDVLRGTTGWPREYNARGVLNRSYWDHGAGMDAVENKKLYERALETGDEGWGEMGRLATYAGTGVGLAKEIMPAGEIVREILKDLRRIQLVF</sequence>
<dbReference type="InterPro" id="IPR004136">
    <property type="entry name" value="NMO"/>
</dbReference>